<evidence type="ECO:0000259" key="1">
    <source>
        <dbReference type="Pfam" id="PF01425"/>
    </source>
</evidence>
<dbReference type="PANTHER" id="PTHR42678:SF34">
    <property type="entry name" value="OS04G0183300 PROTEIN"/>
    <property type="match status" value="1"/>
</dbReference>
<organism evidence="2 3">
    <name type="scientific">Prosthecobacter debontii</name>
    <dbReference type="NCBI Taxonomy" id="48467"/>
    <lineage>
        <taxon>Bacteria</taxon>
        <taxon>Pseudomonadati</taxon>
        <taxon>Verrucomicrobiota</taxon>
        <taxon>Verrucomicrobiia</taxon>
        <taxon>Verrucomicrobiales</taxon>
        <taxon>Verrucomicrobiaceae</taxon>
        <taxon>Prosthecobacter</taxon>
    </lineage>
</organism>
<dbReference type="InterPro" id="IPR023631">
    <property type="entry name" value="Amidase_dom"/>
</dbReference>
<dbReference type="Proteomes" id="UP000190774">
    <property type="component" value="Unassembled WGS sequence"/>
</dbReference>
<dbReference type="AlphaFoldDB" id="A0A1T4XUV9"/>
<feature type="domain" description="Amidase" evidence="1">
    <location>
        <begin position="80"/>
        <end position="493"/>
    </location>
</feature>
<dbReference type="PANTHER" id="PTHR42678">
    <property type="entry name" value="AMIDASE"/>
    <property type="match status" value="1"/>
</dbReference>
<dbReference type="Pfam" id="PF01425">
    <property type="entry name" value="Amidase"/>
    <property type="match status" value="1"/>
</dbReference>
<name>A0A1T4XUV9_9BACT</name>
<protein>
    <submittedName>
        <fullName evidence="2">Amidase</fullName>
    </submittedName>
</protein>
<accession>A0A1T4XUV9</accession>
<sequence>MLFPRRRFLGVTVAASTAALAGCRRESAIAPGQSFTVADLVEQIGAGNLSPNRVVEHYLARITAIDQSGPRLRAVIEVNPAARATPQRGPLHGVPILIKDNIETADAMETTAGSLALLGAEKPAVDATVVQRLRLAGAVILGKTNLSEWANIRSPNSTSGWSARGGLTLNPHNLAHTPSGSSSGSAAAVAAGLCAAAIGTETNGSIVSPAAACGIVGLKPTLGLISRAGIIPISHWQDTPGPMTQTVRDAALLLNILAGTDGRDPATAQAASHLARDYAFHLSPQGLKGKRLGILRSPSTTNRDVLKLFQGTVSLLREAGAEVVDEVTLPHNREASAAAWRALLTEFRQDLNAYLATRRSAVTSLADLIAYNEEHQQQEMPHFNQEFFIEAESRNTPELIAEAAELRQLAQTLAGPEGLETAFKKDKLDALICPTNDPAGRTDLGLGDARSHVFSSAPAIAGFPHLTVPMGLVNDLPVGLSFVGPAWSEGLLLQLGHAFESVRVYQPTVLFG</sequence>
<dbReference type="RefSeq" id="WP_078813154.1">
    <property type="nucleotide sequence ID" value="NZ_FUYE01000005.1"/>
</dbReference>
<dbReference type="PROSITE" id="PS51318">
    <property type="entry name" value="TAT"/>
    <property type="match status" value="1"/>
</dbReference>
<dbReference type="OrthoDB" id="9811471at2"/>
<reference evidence="3" key="1">
    <citation type="submission" date="2017-02" db="EMBL/GenBank/DDBJ databases">
        <authorList>
            <person name="Varghese N."/>
            <person name="Submissions S."/>
        </authorList>
    </citation>
    <scope>NUCLEOTIDE SEQUENCE [LARGE SCALE GENOMIC DNA]</scope>
    <source>
        <strain evidence="3">ATCC 700200</strain>
    </source>
</reference>
<keyword evidence="3" id="KW-1185">Reference proteome</keyword>
<dbReference type="EMBL" id="FUYE01000005">
    <property type="protein sequence ID" value="SKA92821.1"/>
    <property type="molecule type" value="Genomic_DNA"/>
</dbReference>
<gene>
    <name evidence="2" type="ORF">SAMN02745166_01978</name>
</gene>
<dbReference type="STRING" id="48467.SAMN02745166_01978"/>
<proteinExistence type="predicted"/>
<dbReference type="InterPro" id="IPR036928">
    <property type="entry name" value="AS_sf"/>
</dbReference>
<dbReference type="NCBIfam" id="NF006006">
    <property type="entry name" value="PRK08137.1"/>
    <property type="match status" value="1"/>
</dbReference>
<dbReference type="PROSITE" id="PS51257">
    <property type="entry name" value="PROKAR_LIPOPROTEIN"/>
    <property type="match status" value="1"/>
</dbReference>
<dbReference type="SUPFAM" id="SSF75304">
    <property type="entry name" value="Amidase signature (AS) enzymes"/>
    <property type="match status" value="1"/>
</dbReference>
<evidence type="ECO:0000313" key="3">
    <source>
        <dbReference type="Proteomes" id="UP000190774"/>
    </source>
</evidence>
<dbReference type="Gene3D" id="3.90.1300.10">
    <property type="entry name" value="Amidase signature (AS) domain"/>
    <property type="match status" value="1"/>
</dbReference>
<dbReference type="InterPro" id="IPR006311">
    <property type="entry name" value="TAT_signal"/>
</dbReference>
<evidence type="ECO:0000313" key="2">
    <source>
        <dbReference type="EMBL" id="SKA92821.1"/>
    </source>
</evidence>